<name>A0A815IQ35_9BILA</name>
<gene>
    <name evidence="1" type="ORF">BJG266_LOCUS35911</name>
    <name evidence="2" type="ORF">QVE165_LOCUS52942</name>
</gene>
<dbReference type="Proteomes" id="UP000663832">
    <property type="component" value="Unassembled WGS sequence"/>
</dbReference>
<organism evidence="1 4">
    <name type="scientific">Adineta steineri</name>
    <dbReference type="NCBI Taxonomy" id="433720"/>
    <lineage>
        <taxon>Eukaryota</taxon>
        <taxon>Metazoa</taxon>
        <taxon>Spiralia</taxon>
        <taxon>Gnathifera</taxon>
        <taxon>Rotifera</taxon>
        <taxon>Eurotatoria</taxon>
        <taxon>Bdelloidea</taxon>
        <taxon>Adinetida</taxon>
        <taxon>Adinetidae</taxon>
        <taxon>Adineta</taxon>
    </lineage>
</organism>
<protein>
    <submittedName>
        <fullName evidence="1">Uncharacterized protein</fullName>
    </submittedName>
</protein>
<dbReference type="EMBL" id="CAJNOM010001324">
    <property type="protein sequence ID" value="CAF1603329.1"/>
    <property type="molecule type" value="Genomic_DNA"/>
</dbReference>
<evidence type="ECO:0000313" key="3">
    <source>
        <dbReference type="Proteomes" id="UP000663832"/>
    </source>
</evidence>
<dbReference type="Proteomes" id="UP000663877">
    <property type="component" value="Unassembled WGS sequence"/>
</dbReference>
<accession>A0A815IQ35</accession>
<evidence type="ECO:0000313" key="2">
    <source>
        <dbReference type="EMBL" id="CAF1603329.1"/>
    </source>
</evidence>
<sequence>MARYFEFNGGVNVNRIGGRTSVPDDNIAKCMYYLNCVCTVIEYDDDDMEQYTDYENYRWLTPYQRRRVFLLCKVLSPDEFEDRVFFENDDMCGYGSGNAFYKITQVRHQLMTVSSVLIAGQRRDVKKIMIYKQSWMQKNYYEPMQYLEYEYNLQRRQQVAEQILSEACIIS</sequence>
<dbReference type="EMBL" id="CAJNOI010000974">
    <property type="protein sequence ID" value="CAF1368766.1"/>
    <property type="molecule type" value="Genomic_DNA"/>
</dbReference>
<evidence type="ECO:0000313" key="1">
    <source>
        <dbReference type="EMBL" id="CAF1368766.1"/>
    </source>
</evidence>
<comment type="caution">
    <text evidence="1">The sequence shown here is derived from an EMBL/GenBank/DDBJ whole genome shotgun (WGS) entry which is preliminary data.</text>
</comment>
<evidence type="ECO:0000313" key="4">
    <source>
        <dbReference type="Proteomes" id="UP000663877"/>
    </source>
</evidence>
<keyword evidence="3" id="KW-1185">Reference proteome</keyword>
<reference evidence="1" key="1">
    <citation type="submission" date="2021-02" db="EMBL/GenBank/DDBJ databases">
        <authorList>
            <person name="Nowell W R."/>
        </authorList>
    </citation>
    <scope>NUCLEOTIDE SEQUENCE</scope>
</reference>
<dbReference type="AlphaFoldDB" id="A0A815IQ35"/>
<dbReference type="OrthoDB" id="661148at2759"/>
<proteinExistence type="predicted"/>